<dbReference type="EMBL" id="JAOTOJ010000001">
    <property type="protein sequence ID" value="KAK9411281.1"/>
    <property type="molecule type" value="Genomic_DNA"/>
</dbReference>
<dbReference type="Proteomes" id="UP001474421">
    <property type="component" value="Unassembled WGS sequence"/>
</dbReference>
<gene>
    <name evidence="1" type="ORF">NXF25_002456</name>
</gene>
<name>A0AAW1CAR8_CROAD</name>
<evidence type="ECO:0000313" key="1">
    <source>
        <dbReference type="EMBL" id="KAK9411281.1"/>
    </source>
</evidence>
<reference evidence="1 2" key="1">
    <citation type="journal article" date="2024" name="Proc. Natl. Acad. Sci. U.S.A.">
        <title>The genetic regulatory architecture and epigenomic basis for age-related changes in rattlesnake venom.</title>
        <authorList>
            <person name="Hogan M.P."/>
            <person name="Holding M.L."/>
            <person name="Nystrom G.S."/>
            <person name="Colston T.J."/>
            <person name="Bartlett D.A."/>
            <person name="Mason A.J."/>
            <person name="Ellsworth S.A."/>
            <person name="Rautsaw R.M."/>
            <person name="Lawrence K.C."/>
            <person name="Strickland J.L."/>
            <person name="He B."/>
            <person name="Fraser P."/>
            <person name="Margres M.J."/>
            <person name="Gilbert D.M."/>
            <person name="Gibbs H.L."/>
            <person name="Parkinson C.L."/>
            <person name="Rokyta D.R."/>
        </authorList>
    </citation>
    <scope>NUCLEOTIDE SEQUENCE [LARGE SCALE GENOMIC DNA]</scope>
    <source>
        <strain evidence="1">DRR0105</strain>
    </source>
</reference>
<dbReference type="AlphaFoldDB" id="A0AAW1CAR8"/>
<organism evidence="1 2">
    <name type="scientific">Crotalus adamanteus</name>
    <name type="common">Eastern diamondback rattlesnake</name>
    <dbReference type="NCBI Taxonomy" id="8729"/>
    <lineage>
        <taxon>Eukaryota</taxon>
        <taxon>Metazoa</taxon>
        <taxon>Chordata</taxon>
        <taxon>Craniata</taxon>
        <taxon>Vertebrata</taxon>
        <taxon>Euteleostomi</taxon>
        <taxon>Lepidosauria</taxon>
        <taxon>Squamata</taxon>
        <taxon>Bifurcata</taxon>
        <taxon>Unidentata</taxon>
        <taxon>Episquamata</taxon>
        <taxon>Toxicofera</taxon>
        <taxon>Serpentes</taxon>
        <taxon>Colubroidea</taxon>
        <taxon>Viperidae</taxon>
        <taxon>Crotalinae</taxon>
        <taxon>Crotalus</taxon>
    </lineage>
</organism>
<protein>
    <submittedName>
        <fullName evidence="1">Uncharacterized protein</fullName>
    </submittedName>
</protein>
<proteinExistence type="predicted"/>
<comment type="caution">
    <text evidence="1">The sequence shown here is derived from an EMBL/GenBank/DDBJ whole genome shotgun (WGS) entry which is preliminary data.</text>
</comment>
<evidence type="ECO:0000313" key="2">
    <source>
        <dbReference type="Proteomes" id="UP001474421"/>
    </source>
</evidence>
<keyword evidence="2" id="KW-1185">Reference proteome</keyword>
<accession>A0AAW1CAR8</accession>
<sequence>MHLMLESVPAVAPQTTIL</sequence>